<feature type="region of interest" description="Disordered" evidence="2">
    <location>
        <begin position="1"/>
        <end position="136"/>
    </location>
</feature>
<feature type="compositionally biased region" description="Low complexity" evidence="2">
    <location>
        <begin position="72"/>
        <end position="86"/>
    </location>
</feature>
<dbReference type="SMART" id="SM00906">
    <property type="entry name" value="Fungal_trans"/>
    <property type="match status" value="1"/>
</dbReference>
<feature type="domain" description="Xylanolytic transcriptional activator regulatory" evidence="3">
    <location>
        <begin position="300"/>
        <end position="371"/>
    </location>
</feature>
<evidence type="ECO:0000313" key="4">
    <source>
        <dbReference type="EMBL" id="KAJ9602866.1"/>
    </source>
</evidence>
<dbReference type="GO" id="GO:0003677">
    <property type="term" value="F:DNA binding"/>
    <property type="evidence" value="ECO:0007669"/>
    <property type="project" value="InterPro"/>
</dbReference>
<reference evidence="4" key="1">
    <citation type="submission" date="2022-10" db="EMBL/GenBank/DDBJ databases">
        <title>Culturing micro-colonial fungi from biological soil crusts in the Mojave desert and describing Neophaeococcomyces mojavensis, and introducing the new genera and species Taxawa tesnikishii.</title>
        <authorList>
            <person name="Kurbessoian T."/>
            <person name="Stajich J.E."/>
        </authorList>
    </citation>
    <scope>NUCLEOTIDE SEQUENCE</scope>
    <source>
        <strain evidence="4">TK_41</strain>
    </source>
</reference>
<comment type="caution">
    <text evidence="4">The sequence shown here is derived from an EMBL/GenBank/DDBJ whole genome shotgun (WGS) entry which is preliminary data.</text>
</comment>
<dbReference type="AlphaFoldDB" id="A0AA38WXC5"/>
<dbReference type="PANTHER" id="PTHR47425">
    <property type="entry name" value="FARB-RELATED"/>
    <property type="match status" value="1"/>
</dbReference>
<dbReference type="CDD" id="cd12148">
    <property type="entry name" value="fungal_TF_MHR"/>
    <property type="match status" value="1"/>
</dbReference>
<dbReference type="GO" id="GO:0006351">
    <property type="term" value="P:DNA-templated transcription"/>
    <property type="evidence" value="ECO:0007669"/>
    <property type="project" value="InterPro"/>
</dbReference>
<gene>
    <name evidence="4" type="ORF">H2200_012646</name>
</gene>
<evidence type="ECO:0000256" key="2">
    <source>
        <dbReference type="SAM" id="MobiDB-lite"/>
    </source>
</evidence>
<accession>A0AA38WXC5</accession>
<keyword evidence="1" id="KW-0539">Nucleus</keyword>
<feature type="compositionally biased region" description="Polar residues" evidence="2">
    <location>
        <begin position="87"/>
        <end position="100"/>
    </location>
</feature>
<dbReference type="InterPro" id="IPR007219">
    <property type="entry name" value="XnlR_reg_dom"/>
</dbReference>
<organism evidence="4 5">
    <name type="scientific">Cladophialophora chaetospira</name>
    <dbReference type="NCBI Taxonomy" id="386627"/>
    <lineage>
        <taxon>Eukaryota</taxon>
        <taxon>Fungi</taxon>
        <taxon>Dikarya</taxon>
        <taxon>Ascomycota</taxon>
        <taxon>Pezizomycotina</taxon>
        <taxon>Eurotiomycetes</taxon>
        <taxon>Chaetothyriomycetidae</taxon>
        <taxon>Chaetothyriales</taxon>
        <taxon>Herpotrichiellaceae</taxon>
        <taxon>Cladophialophora</taxon>
    </lineage>
</organism>
<dbReference type="EMBL" id="JAPDRK010000024">
    <property type="protein sequence ID" value="KAJ9602866.1"/>
    <property type="molecule type" value="Genomic_DNA"/>
</dbReference>
<proteinExistence type="predicted"/>
<dbReference type="Proteomes" id="UP001172673">
    <property type="component" value="Unassembled WGS sequence"/>
</dbReference>
<evidence type="ECO:0000259" key="3">
    <source>
        <dbReference type="SMART" id="SM00906"/>
    </source>
</evidence>
<dbReference type="InterPro" id="IPR052761">
    <property type="entry name" value="Fungal_Detox/Toxin_TFs"/>
</dbReference>
<protein>
    <recommendedName>
        <fullName evidence="3">Xylanolytic transcriptional activator regulatory domain-containing protein</fullName>
    </recommendedName>
</protein>
<evidence type="ECO:0000313" key="5">
    <source>
        <dbReference type="Proteomes" id="UP001172673"/>
    </source>
</evidence>
<feature type="compositionally biased region" description="Polar residues" evidence="2">
    <location>
        <begin position="27"/>
        <end position="57"/>
    </location>
</feature>
<dbReference type="PANTHER" id="PTHR47425:SF3">
    <property type="entry name" value="ZN(II)2CYS6 TRANSCRIPTION FACTOR (EUROFUNG)"/>
    <property type="match status" value="1"/>
</dbReference>
<sequence>MTLSPPSRPIKSTRPQTSALRAGENNIDLQNGATSINSSIADGFSQLPTQSELSSNDPPARLDALHDLDAGTSPSESCTSPSLSRSGASRVSVETSQSSVAPLPDSNEDLFPDFTTSLLPGTDPDDITGSTEQQASRDIIQEGPDRVGSRNWQKFLPCFIRPITSQRTYSYHDFLKSKDAFSIPALKLRNAIISRYVEFVYPQLPVIELHDVLNAVATNGKKGKISLLLFQSILLAGSAYVDIEYVFEAGYRSRLALREQLAERVRLLYDFDCETDRLILVQSLILMTSWQEKGDEVKHLRHWISVAHNIALLLGLNRDPYTLPIPAGRKRLWKRIWWSLYLRDRTLALGLRQSPLIASSECVLPDLDRADFEIQTAEPEVCSTFTECGLLRDLDQQERLVEVCIAQLKLSHHLSDILQARYTTYAPKMGCTKLNALVLVPKPPAVDADDVQTCSRDIDQWWRELPEHMKYRSRLSLSFDPGQGVLMLHCSILNMFYYALVCALHRPYPSPILRSLSASETCFQRKSLHAADAIMSILGELQVHDLICFLPTQGITMMMQAAITFLGDSNSSTAFLQTRSQQSLEACLQILQIIRDVHTYSFWATNLLTTAASKLYQRCRGVKRILNVSPGIEETANYAMDGSDAGHGVTLSPASLREKSRLIEGFELSGDHGANIIAQHTYEEPIGDFEYPDFIDPYLTFEHSGGMDLFLDLDWSA</sequence>
<evidence type="ECO:0000256" key="1">
    <source>
        <dbReference type="ARBA" id="ARBA00023242"/>
    </source>
</evidence>
<dbReference type="GO" id="GO:0008270">
    <property type="term" value="F:zinc ion binding"/>
    <property type="evidence" value="ECO:0007669"/>
    <property type="project" value="InterPro"/>
</dbReference>
<dbReference type="Pfam" id="PF04082">
    <property type="entry name" value="Fungal_trans"/>
    <property type="match status" value="1"/>
</dbReference>
<name>A0AA38WXC5_9EURO</name>
<keyword evidence="5" id="KW-1185">Reference proteome</keyword>